<feature type="transmembrane region" description="Helical" evidence="1">
    <location>
        <begin position="49"/>
        <end position="72"/>
    </location>
</feature>
<dbReference type="InterPro" id="IPR022051">
    <property type="entry name" value="DUF3611"/>
</dbReference>
<name>A0ABN6VIF3_9HYPH</name>
<evidence type="ECO:0000256" key="1">
    <source>
        <dbReference type="SAM" id="Phobius"/>
    </source>
</evidence>
<feature type="transmembrane region" description="Helical" evidence="1">
    <location>
        <begin position="139"/>
        <end position="161"/>
    </location>
</feature>
<feature type="transmembrane region" description="Helical" evidence="1">
    <location>
        <begin position="200"/>
        <end position="221"/>
    </location>
</feature>
<gene>
    <name evidence="2" type="ORF">SS37A_20490</name>
</gene>
<dbReference type="EMBL" id="AP027142">
    <property type="protein sequence ID" value="BDV34520.1"/>
    <property type="molecule type" value="Genomic_DNA"/>
</dbReference>
<dbReference type="Proteomes" id="UP001317629">
    <property type="component" value="Chromosome"/>
</dbReference>
<sequence length="392" mass="41777">MGSDPRRNLLPVFVFWVFLLTGAAALGVGAVREHAQLEAATRAYLTELHISLGLTAALLLVAQILIGVTLYLMVESGGPRNARRMIGFWLRQAIYLSFIAAAAAGALTAVFRGEQIFFWEYPLPFWDAGAPQAAEHAQLAHIIAAYAFGALAVLYAAFALFDRLSPASHKSLEPPAPASIAAMIADGLAQSFRFFGATAFWVQLFLGVVSALLLAFAFAGHSVSPGGSNFGEAIYWASAALAFILLSILFAYRDMNAAAAIRNRPERYLAHERRMAFWFVGAGGFVNVVGALVSFIGVGLSVALLIGKTVSQPPGIAITDPNKIIRALDVFVLLVNFSLLFAHCVGVGVAAWLSISALKARHQYVVAREMARAQEEKSVAVVAAQSVAEPAG</sequence>
<evidence type="ECO:0000313" key="3">
    <source>
        <dbReference type="Proteomes" id="UP001317629"/>
    </source>
</evidence>
<keyword evidence="3" id="KW-1185">Reference proteome</keyword>
<feature type="transmembrane region" description="Helical" evidence="1">
    <location>
        <begin position="276"/>
        <end position="306"/>
    </location>
</feature>
<keyword evidence="1" id="KW-1133">Transmembrane helix</keyword>
<evidence type="ECO:0000313" key="2">
    <source>
        <dbReference type="EMBL" id="BDV34520.1"/>
    </source>
</evidence>
<accession>A0ABN6VIF3</accession>
<evidence type="ECO:0008006" key="4">
    <source>
        <dbReference type="Google" id="ProtNLM"/>
    </source>
</evidence>
<protein>
    <recommendedName>
        <fullName evidence="4">DUF3611 family protein</fullName>
    </recommendedName>
</protein>
<proteinExistence type="predicted"/>
<dbReference type="Pfam" id="PF12263">
    <property type="entry name" value="DUF3611"/>
    <property type="match status" value="1"/>
</dbReference>
<keyword evidence="1" id="KW-0812">Transmembrane</keyword>
<feature type="transmembrane region" description="Helical" evidence="1">
    <location>
        <begin position="233"/>
        <end position="255"/>
    </location>
</feature>
<reference evidence="2 3" key="1">
    <citation type="journal article" date="2023" name="Int. J. Syst. Evol. Microbiol.">
        <title>Methylocystis iwaonis sp. nov., a type II methane-oxidizing bacterium from surface soil of a rice paddy field in Japan, and emended description of the genus Methylocystis (ex Whittenbury et al. 1970) Bowman et al. 1993.</title>
        <authorList>
            <person name="Kaise H."/>
            <person name="Sawadogo J.B."/>
            <person name="Alam M.S."/>
            <person name="Ueno C."/>
            <person name="Dianou D."/>
            <person name="Shinjo R."/>
            <person name="Asakawa S."/>
        </authorList>
    </citation>
    <scope>NUCLEOTIDE SEQUENCE [LARGE SCALE GENOMIC DNA]</scope>
    <source>
        <strain evidence="2 3">SS37A-Re</strain>
    </source>
</reference>
<feature type="transmembrane region" description="Helical" evidence="1">
    <location>
        <begin position="93"/>
        <end position="119"/>
    </location>
</feature>
<organism evidence="2 3">
    <name type="scientific">Methylocystis iwaonis</name>
    <dbReference type="NCBI Taxonomy" id="2885079"/>
    <lineage>
        <taxon>Bacteria</taxon>
        <taxon>Pseudomonadati</taxon>
        <taxon>Pseudomonadota</taxon>
        <taxon>Alphaproteobacteria</taxon>
        <taxon>Hyphomicrobiales</taxon>
        <taxon>Methylocystaceae</taxon>
        <taxon>Methylocystis</taxon>
    </lineage>
</organism>
<keyword evidence="1" id="KW-0472">Membrane</keyword>
<feature type="transmembrane region" description="Helical" evidence="1">
    <location>
        <begin position="330"/>
        <end position="353"/>
    </location>
</feature>